<sequence length="397" mass="43538">MNKPVPPMSSLSLKLPKADRSIETYRLAASRTFPAKLEGPLNRIAFSAVHTVADPFADNDPWLSVAVDWDKTIAFREHVWDLGLGVAEAMDTAQRGMGLDWPTSLELITRSVGAAKRRNALVFSGAGTDHLAVEDAKTIDDVIRAYEEQISAVEKIGGRIILMASRALAKLGRNADDYAKVYDRVLSQVREPVIIHWLGDMFDPALTGYWGGTKDLDKAMDTAVSIINGNAAKVDGVKVSLLDKQREIDMRRRLDKRIKMYTGDDFNYAELIAGDEKGFSHALLGIFDAIAPAASYALSRLAAGDEAGFHDVLGPTVPLSRHIFKAPTRFYKTGVVFMAYLNGHQDHFTMVGGQESTRSTLHLAELFRLADKAGLLANPELATQRMKTVLATHGIES</sequence>
<dbReference type="Proteomes" id="UP000316291">
    <property type="component" value="Unassembled WGS sequence"/>
</dbReference>
<accession>A0A562RZR3</accession>
<evidence type="ECO:0000313" key="1">
    <source>
        <dbReference type="EMBL" id="TWI74627.1"/>
    </source>
</evidence>
<organism evidence="1 2">
    <name type="scientific">Bradyrhizobium huanghuaihaiense</name>
    <dbReference type="NCBI Taxonomy" id="990078"/>
    <lineage>
        <taxon>Bacteria</taxon>
        <taxon>Pseudomonadati</taxon>
        <taxon>Pseudomonadota</taxon>
        <taxon>Alphaproteobacteria</taxon>
        <taxon>Hyphomicrobiales</taxon>
        <taxon>Nitrobacteraceae</taxon>
        <taxon>Bradyrhizobium</taxon>
    </lineage>
</organism>
<proteinExistence type="predicted"/>
<keyword evidence="2" id="KW-1185">Reference proteome</keyword>
<dbReference type="RefSeq" id="WP_145831288.1">
    <property type="nucleotide sequence ID" value="NZ_VLLA01000002.1"/>
</dbReference>
<dbReference type="Pfam" id="PF06187">
    <property type="entry name" value="DUF993"/>
    <property type="match status" value="1"/>
</dbReference>
<dbReference type="InterPro" id="IPR013785">
    <property type="entry name" value="Aldolase_TIM"/>
</dbReference>
<dbReference type="OrthoDB" id="9805272at2"/>
<evidence type="ECO:0000313" key="2">
    <source>
        <dbReference type="Proteomes" id="UP000316291"/>
    </source>
</evidence>
<reference evidence="1 2" key="1">
    <citation type="journal article" date="2015" name="Stand. Genomic Sci.">
        <title>Genomic Encyclopedia of Bacterial and Archaeal Type Strains, Phase III: the genomes of soil and plant-associated and newly described type strains.</title>
        <authorList>
            <person name="Whitman W.B."/>
            <person name="Woyke T."/>
            <person name="Klenk H.P."/>
            <person name="Zhou Y."/>
            <person name="Lilburn T.G."/>
            <person name="Beck B.J."/>
            <person name="De Vos P."/>
            <person name="Vandamme P."/>
            <person name="Eisen J.A."/>
            <person name="Garrity G."/>
            <person name="Hugenholtz P."/>
            <person name="Kyrpides N.C."/>
        </authorList>
    </citation>
    <scope>NUCLEOTIDE SEQUENCE [LARGE SCALE GENOMIC DNA]</scope>
    <source>
        <strain evidence="1 2">CGMCC 1.10948</strain>
    </source>
</reference>
<dbReference type="SUPFAM" id="SSF51569">
    <property type="entry name" value="Aldolase"/>
    <property type="match status" value="1"/>
</dbReference>
<comment type="caution">
    <text evidence="1">The sequence shown here is derived from an EMBL/GenBank/DDBJ whole genome shotgun (WGS) entry which is preliminary data.</text>
</comment>
<dbReference type="InterPro" id="IPR009334">
    <property type="entry name" value="DUF993"/>
</dbReference>
<name>A0A562RZR3_9BRAD</name>
<dbReference type="Gene3D" id="3.20.20.70">
    <property type="entry name" value="Aldolase class I"/>
    <property type="match status" value="1"/>
</dbReference>
<protein>
    <submittedName>
        <fullName evidence="1">Uncharacterized protein DUF993</fullName>
    </submittedName>
</protein>
<dbReference type="AlphaFoldDB" id="A0A562RZR3"/>
<gene>
    <name evidence="1" type="ORF">IQ16_00918</name>
</gene>
<dbReference type="EMBL" id="VLLA01000002">
    <property type="protein sequence ID" value="TWI74627.1"/>
    <property type="molecule type" value="Genomic_DNA"/>
</dbReference>